<evidence type="ECO:0000256" key="20">
    <source>
        <dbReference type="SAM" id="Phobius"/>
    </source>
</evidence>
<dbReference type="FunCoup" id="F2UC26">
    <property type="interactions" value="325"/>
</dbReference>
<dbReference type="PANTHER" id="PTHR11214">
    <property type="entry name" value="BETA-1,3-N-ACETYLGLUCOSAMINYLTRANSFERASE"/>
    <property type="match status" value="1"/>
</dbReference>
<evidence type="ECO:0000256" key="14">
    <source>
        <dbReference type="ARBA" id="ARBA00039104"/>
    </source>
</evidence>
<keyword evidence="18" id="KW-0175">Coiled coil</keyword>
<feature type="transmembrane region" description="Helical" evidence="20">
    <location>
        <begin position="73"/>
        <end position="96"/>
    </location>
</feature>
<dbReference type="STRING" id="946362.F2UC26"/>
<evidence type="ECO:0000256" key="8">
    <source>
        <dbReference type="ARBA" id="ARBA00022824"/>
    </source>
</evidence>
<dbReference type="EMBL" id="GL832968">
    <property type="protein sequence ID" value="EGD74133.1"/>
    <property type="molecule type" value="Genomic_DNA"/>
</dbReference>
<dbReference type="OrthoDB" id="2139606at2759"/>
<comment type="pathway">
    <text evidence="3">Protein modification; protein glycosylation.</text>
</comment>
<name>F2UC26_SALR5</name>
<comment type="catalytic activity">
    <reaction evidence="17">
        <text>3-O-(N-acetyl-beta-D-glucosaminyl-(1-&gt;4)-alpha-D-mannosyl)-L-threonyl-[protein] + UDP-N-acetyl-alpha-D-galactosamine = 3-O-[beta-D-GalNAc-(1-&gt;3)-beta-D-GlcNAc-(1-&gt;4)-alpha-D-Man]-L-Thr-[protein] + UDP + H(+)</text>
        <dbReference type="Rhea" id="RHEA:37667"/>
        <dbReference type="Rhea" id="RHEA-COMP:13308"/>
        <dbReference type="Rhea" id="RHEA-COMP:13618"/>
        <dbReference type="ChEBI" id="CHEBI:15378"/>
        <dbReference type="ChEBI" id="CHEBI:58223"/>
        <dbReference type="ChEBI" id="CHEBI:67138"/>
        <dbReference type="ChEBI" id="CHEBI:136709"/>
        <dbReference type="ChEBI" id="CHEBI:137540"/>
        <dbReference type="EC" id="2.4.1.313"/>
    </reaction>
</comment>
<dbReference type="Proteomes" id="UP000007799">
    <property type="component" value="Unassembled WGS sequence"/>
</dbReference>
<dbReference type="GO" id="GO:0016758">
    <property type="term" value="F:hexosyltransferase activity"/>
    <property type="evidence" value="ECO:0007669"/>
    <property type="project" value="InterPro"/>
</dbReference>
<evidence type="ECO:0000256" key="16">
    <source>
        <dbReference type="ARBA" id="ARBA00042712"/>
    </source>
</evidence>
<dbReference type="GO" id="GO:0006493">
    <property type="term" value="P:protein O-linked glycosylation"/>
    <property type="evidence" value="ECO:0007669"/>
    <property type="project" value="TreeGrafter"/>
</dbReference>
<dbReference type="Pfam" id="PF01762">
    <property type="entry name" value="Galactosyl_T"/>
    <property type="match status" value="1"/>
</dbReference>
<dbReference type="PANTHER" id="PTHR11214:SF219">
    <property type="entry name" value="UDP-GALNAC:BETA-1,3-N-ACETYLGALACTOSAMINYLTRANSFERASE 2"/>
    <property type="match status" value="1"/>
</dbReference>
<evidence type="ECO:0000256" key="18">
    <source>
        <dbReference type="SAM" id="Coils"/>
    </source>
</evidence>
<dbReference type="Gene3D" id="3.90.550.50">
    <property type="match status" value="1"/>
</dbReference>
<evidence type="ECO:0000313" key="21">
    <source>
        <dbReference type="EMBL" id="EGD74133.1"/>
    </source>
</evidence>
<evidence type="ECO:0000256" key="7">
    <source>
        <dbReference type="ARBA" id="ARBA00022692"/>
    </source>
</evidence>
<reference evidence="21" key="1">
    <citation type="submission" date="2009-08" db="EMBL/GenBank/DDBJ databases">
        <title>Annotation of Salpingoeca rosetta.</title>
        <authorList>
            <consortium name="The Broad Institute Genome Sequencing Platform"/>
            <person name="Russ C."/>
            <person name="Cuomo C."/>
            <person name="Burger G."/>
            <person name="Gray M.W."/>
            <person name="Holland P.W.H."/>
            <person name="King N."/>
            <person name="Lang F.B.F."/>
            <person name="Roger A.J."/>
            <person name="Ruiz-Trillo I."/>
            <person name="Young S.K."/>
            <person name="Zeng Q."/>
            <person name="Gargeya S."/>
            <person name="Alvarado L."/>
            <person name="Berlin A."/>
            <person name="Chapman S.B."/>
            <person name="Chen Z."/>
            <person name="Freedman E."/>
            <person name="Gellesch M."/>
            <person name="Goldberg J."/>
            <person name="Griggs A."/>
            <person name="Gujja S."/>
            <person name="Heilman E."/>
            <person name="Heiman D."/>
            <person name="Howarth C."/>
            <person name="Mehta T."/>
            <person name="Neiman D."/>
            <person name="Pearson M."/>
            <person name="Roberts A."/>
            <person name="Saif S."/>
            <person name="Shea T."/>
            <person name="Shenoy N."/>
            <person name="Sisk P."/>
            <person name="Stolte C."/>
            <person name="Sykes S."/>
            <person name="White J."/>
            <person name="Yandava C."/>
            <person name="Haas B."/>
            <person name="Nusbaum C."/>
            <person name="Birren B."/>
        </authorList>
    </citation>
    <scope>NUCLEOTIDE SEQUENCE [LARGE SCALE GENOMIC DNA]</scope>
    <source>
        <strain evidence="21">ATCC 50818</strain>
    </source>
</reference>
<dbReference type="InParanoid" id="F2UC26"/>
<evidence type="ECO:0000256" key="5">
    <source>
        <dbReference type="ARBA" id="ARBA00022676"/>
    </source>
</evidence>
<keyword evidence="7 20" id="KW-0812">Transmembrane</keyword>
<keyword evidence="5" id="KW-0328">Glycosyltransferase</keyword>
<evidence type="ECO:0000256" key="3">
    <source>
        <dbReference type="ARBA" id="ARBA00004922"/>
    </source>
</evidence>
<evidence type="ECO:0000256" key="13">
    <source>
        <dbReference type="ARBA" id="ARBA00023180"/>
    </source>
</evidence>
<protein>
    <recommendedName>
        <fullName evidence="15">UDP-GalNAc:beta-1,3-N-acetylgalactosaminyltransferase 2</fullName>
        <ecNumber evidence="14">2.4.1.313</ecNumber>
    </recommendedName>
    <alternativeName>
        <fullName evidence="16">Beta-1,3-N-acetylgalactosaminyltransferase II</fullName>
    </alternativeName>
</protein>
<evidence type="ECO:0000256" key="4">
    <source>
        <dbReference type="ARBA" id="ARBA00008661"/>
    </source>
</evidence>
<dbReference type="KEGG" id="sre:PTSG_06143"/>
<evidence type="ECO:0000256" key="17">
    <source>
        <dbReference type="ARBA" id="ARBA00047667"/>
    </source>
</evidence>
<keyword evidence="8" id="KW-0256">Endoplasmic reticulum</keyword>
<proteinExistence type="inferred from homology"/>
<keyword evidence="6" id="KW-0808">Transferase</keyword>
<feature type="region of interest" description="Disordered" evidence="19">
    <location>
        <begin position="1"/>
        <end position="65"/>
    </location>
</feature>
<evidence type="ECO:0000256" key="15">
    <source>
        <dbReference type="ARBA" id="ARBA00040432"/>
    </source>
</evidence>
<keyword evidence="11" id="KW-0333">Golgi apparatus</keyword>
<keyword evidence="9" id="KW-0735">Signal-anchor</keyword>
<keyword evidence="10 20" id="KW-1133">Transmembrane helix</keyword>
<sequence>MQTARRGGVRVRASTATMPSRERGWDARGPGWRWEWDGEEEEEEGVGVDGKGPKRWGRSSNSSSWGNRSTLRVVLVWGLVAALVLGSVCVVAWSLWLSHHGLSWQPPDPADLASHVGGRQHPPQDLVFIKEGDVRPGNVLRQVKDQDKQEEMVLPGSIPVLPKLEQMVRLWARHQFHIVQPSKPKLLIGVLSARGHATARHAQRATWGSLLSAFTNRHPHPFPIELRFFVGASSCPIPPEDRADPYGCEPQPMKNPVFDREVFAHDIPRDLEGNDVKGTTGTVVGMDFRAHHPITITRLGAFDSGSDGLKTPVTVTIWDTIRQTPVVSRTITGTEGTLRGGARYVDVKGVVLTKDTTFTVTAEGYGADEPLHTRASSIARVNDAGGIIEWLPVSRTATTEHAFPDTINTLSQDRFKFAAGTFAFRSERVAPASVFSLPWKDHVSYPVIHLTSRDALKLVFEVNTSLLEVATRTQMQECNARTVVKDWTPQASRGQHVAMLSDLDEGSHFFISRDRCATGMKMEVNVSAPVDMRETLEKLRASRFERLQKYNKVLEREAKAIKQEMREHGDVVVVPHLQDTYRSLPRKLLGVYTYASAAGAQFVLKTDDDTFLNIPEIVAQLEKKEVTATSKLWWGSFRCDWPVERTGKWAESHFPGRVYPPFACGSGSVVSGDLAVWLAQSAGGLHDFQGEDVSLGIWLQAVTPTIVQDGRWQCFGADVACKEDTLLSSPEHSPTDLMKRFGEWKRCGSFCGRCEDDVGDMEKQ</sequence>
<evidence type="ECO:0000256" key="11">
    <source>
        <dbReference type="ARBA" id="ARBA00023034"/>
    </source>
</evidence>
<dbReference type="GO" id="GO:0000139">
    <property type="term" value="C:Golgi membrane"/>
    <property type="evidence" value="ECO:0007669"/>
    <property type="project" value="UniProtKB-SubCell"/>
</dbReference>
<organism evidence="22">
    <name type="scientific">Salpingoeca rosetta (strain ATCC 50818 / BSB-021)</name>
    <dbReference type="NCBI Taxonomy" id="946362"/>
    <lineage>
        <taxon>Eukaryota</taxon>
        <taxon>Choanoflagellata</taxon>
        <taxon>Craspedida</taxon>
        <taxon>Salpingoecidae</taxon>
        <taxon>Salpingoeca</taxon>
    </lineage>
</organism>
<evidence type="ECO:0000256" key="12">
    <source>
        <dbReference type="ARBA" id="ARBA00023136"/>
    </source>
</evidence>
<dbReference type="RefSeq" id="XP_004993034.1">
    <property type="nucleotide sequence ID" value="XM_004992977.1"/>
</dbReference>
<dbReference type="Gene3D" id="2.60.40.420">
    <property type="entry name" value="Cupredoxins - blue copper proteins"/>
    <property type="match status" value="1"/>
</dbReference>
<keyword evidence="12 20" id="KW-0472">Membrane</keyword>
<accession>F2UC26</accession>
<comment type="subcellular location">
    <subcellularLocation>
        <location evidence="1">Endoplasmic reticulum</location>
    </subcellularLocation>
    <subcellularLocation>
        <location evidence="2">Golgi apparatus membrane</location>
        <topology evidence="2">Single-pass type II membrane protein</topology>
    </subcellularLocation>
</comment>
<evidence type="ECO:0000256" key="19">
    <source>
        <dbReference type="SAM" id="MobiDB-lite"/>
    </source>
</evidence>
<evidence type="ECO:0000256" key="9">
    <source>
        <dbReference type="ARBA" id="ARBA00022968"/>
    </source>
</evidence>
<feature type="coiled-coil region" evidence="18">
    <location>
        <begin position="544"/>
        <end position="571"/>
    </location>
</feature>
<dbReference type="InterPro" id="IPR002659">
    <property type="entry name" value="Glyco_trans_31"/>
</dbReference>
<dbReference type="eggNOG" id="KOG2287">
    <property type="taxonomic scope" value="Eukaryota"/>
</dbReference>
<dbReference type="AlphaFoldDB" id="F2UC26"/>
<evidence type="ECO:0000256" key="2">
    <source>
        <dbReference type="ARBA" id="ARBA00004323"/>
    </source>
</evidence>
<evidence type="ECO:0000256" key="10">
    <source>
        <dbReference type="ARBA" id="ARBA00022989"/>
    </source>
</evidence>
<comment type="similarity">
    <text evidence="4">Belongs to the glycosyltransferase 31 family.</text>
</comment>
<evidence type="ECO:0000256" key="6">
    <source>
        <dbReference type="ARBA" id="ARBA00022679"/>
    </source>
</evidence>
<gene>
    <name evidence="21" type="ORF">PTSG_06143</name>
</gene>
<dbReference type="InterPro" id="IPR008972">
    <property type="entry name" value="Cupredoxin"/>
</dbReference>
<evidence type="ECO:0000313" key="22">
    <source>
        <dbReference type="Proteomes" id="UP000007799"/>
    </source>
</evidence>
<keyword evidence="13" id="KW-0325">Glycoprotein</keyword>
<dbReference type="EC" id="2.4.1.313" evidence="14"/>
<evidence type="ECO:0000256" key="1">
    <source>
        <dbReference type="ARBA" id="ARBA00004240"/>
    </source>
</evidence>
<keyword evidence="22" id="KW-1185">Reference proteome</keyword>
<feature type="compositionally biased region" description="Acidic residues" evidence="19">
    <location>
        <begin position="37"/>
        <end position="46"/>
    </location>
</feature>
<dbReference type="GeneID" id="16073608"/>